<dbReference type="PANTHER" id="PTHR23406:SF90">
    <property type="entry name" value="MALIC ENZYME-RELATED"/>
    <property type="match status" value="1"/>
</dbReference>
<dbReference type="FunFam" id="3.40.50.10380:FF:000008">
    <property type="entry name" value="Malic enzyme"/>
    <property type="match status" value="1"/>
</dbReference>
<dbReference type="SUPFAM" id="SSF51735">
    <property type="entry name" value="NAD(P)-binding Rossmann-fold domains"/>
    <property type="match status" value="1"/>
</dbReference>
<feature type="binding site" evidence="6">
    <location>
        <position position="493"/>
    </location>
    <ligand>
        <name>(S)-malate</name>
        <dbReference type="ChEBI" id="CHEBI:15589"/>
    </ligand>
</feature>
<evidence type="ECO:0000313" key="12">
    <source>
        <dbReference type="Proteomes" id="UP001497623"/>
    </source>
</evidence>
<protein>
    <recommendedName>
        <fullName evidence="8">Malic enzyme</fullName>
    </recommendedName>
</protein>
<dbReference type="InterPro" id="IPR037062">
    <property type="entry name" value="Malic_N_dom_sf"/>
</dbReference>
<comment type="caution">
    <text evidence="11">The sequence shown here is derived from an EMBL/GenBank/DDBJ whole genome shotgun (WGS) entry which is preliminary data.</text>
</comment>
<dbReference type="InterPro" id="IPR036291">
    <property type="entry name" value="NAD(P)-bd_dom_sf"/>
</dbReference>
<keyword evidence="4 8" id="KW-0560">Oxidoreductase</keyword>
<dbReference type="Pfam" id="PF00390">
    <property type="entry name" value="malic"/>
    <property type="match status" value="1"/>
</dbReference>
<dbReference type="SUPFAM" id="SSF53223">
    <property type="entry name" value="Aminoacid dehydrogenase-like, N-terminal domain"/>
    <property type="match status" value="1"/>
</dbReference>
<organism evidence="11 12">
    <name type="scientific">Meganyctiphanes norvegica</name>
    <name type="common">Northern krill</name>
    <name type="synonym">Thysanopoda norvegica</name>
    <dbReference type="NCBI Taxonomy" id="48144"/>
    <lineage>
        <taxon>Eukaryota</taxon>
        <taxon>Metazoa</taxon>
        <taxon>Ecdysozoa</taxon>
        <taxon>Arthropoda</taxon>
        <taxon>Crustacea</taxon>
        <taxon>Multicrustacea</taxon>
        <taxon>Malacostraca</taxon>
        <taxon>Eumalacostraca</taxon>
        <taxon>Eucarida</taxon>
        <taxon>Euphausiacea</taxon>
        <taxon>Euphausiidae</taxon>
        <taxon>Meganyctiphanes</taxon>
    </lineage>
</organism>
<evidence type="ECO:0000256" key="4">
    <source>
        <dbReference type="ARBA" id="ARBA00023002"/>
    </source>
</evidence>
<dbReference type="InterPro" id="IPR012301">
    <property type="entry name" value="Malic_N_dom"/>
</dbReference>
<feature type="domain" description="Malic enzyme N-terminal" evidence="10">
    <location>
        <begin position="118"/>
        <end position="299"/>
    </location>
</feature>
<comment type="cofactor">
    <cofactor evidence="7">
        <name>Mg(2+)</name>
        <dbReference type="ChEBI" id="CHEBI:18420"/>
    </cofactor>
    <cofactor evidence="7">
        <name>Mn(2+)</name>
        <dbReference type="ChEBI" id="CHEBI:29035"/>
    </cofactor>
    <text evidence="7">Divalent metal cations. Prefers magnesium or manganese.</text>
</comment>
<dbReference type="Gene3D" id="3.40.50.720">
    <property type="entry name" value="NAD(P)-binding Rossmann-like Domain"/>
    <property type="match status" value="1"/>
</dbReference>
<dbReference type="Pfam" id="PF03949">
    <property type="entry name" value="Malic_M"/>
    <property type="match status" value="1"/>
</dbReference>
<dbReference type="PANTHER" id="PTHR23406">
    <property type="entry name" value="MALIC ENZYME-RELATED"/>
    <property type="match status" value="1"/>
</dbReference>
<dbReference type="SMART" id="SM00919">
    <property type="entry name" value="Malic_M"/>
    <property type="match status" value="1"/>
</dbReference>
<dbReference type="GO" id="GO:0051287">
    <property type="term" value="F:NAD binding"/>
    <property type="evidence" value="ECO:0007669"/>
    <property type="project" value="InterPro"/>
</dbReference>
<keyword evidence="3 7" id="KW-0479">Metal-binding</keyword>
<evidence type="ECO:0000256" key="5">
    <source>
        <dbReference type="PIRSR" id="PIRSR000106-1"/>
    </source>
</evidence>
<keyword evidence="12" id="KW-1185">Reference proteome</keyword>
<feature type="binding site" evidence="6">
    <location>
        <position position="449"/>
    </location>
    <ligand>
        <name>(S)-malate</name>
        <dbReference type="ChEBI" id="CHEBI:15589"/>
    </ligand>
</feature>
<dbReference type="PRINTS" id="PR00072">
    <property type="entry name" value="MALOXRDTASE"/>
</dbReference>
<dbReference type="Proteomes" id="UP001497623">
    <property type="component" value="Unassembled WGS sequence"/>
</dbReference>
<dbReference type="InterPro" id="IPR015884">
    <property type="entry name" value="Malic_enzyme_CS"/>
</dbReference>
<dbReference type="InterPro" id="IPR046346">
    <property type="entry name" value="Aminoacid_DH-like_N_sf"/>
</dbReference>
<dbReference type="GO" id="GO:0006108">
    <property type="term" value="P:malate metabolic process"/>
    <property type="evidence" value="ECO:0007669"/>
    <property type="project" value="TreeGrafter"/>
</dbReference>
<accession>A0AAV2PUI7</accession>
<evidence type="ECO:0000256" key="1">
    <source>
        <dbReference type="ARBA" id="ARBA00001936"/>
    </source>
</evidence>
<feature type="domain" description="Malic enzyme NAD-binding" evidence="9">
    <location>
        <begin position="309"/>
        <end position="562"/>
    </location>
</feature>
<dbReference type="GO" id="GO:0005739">
    <property type="term" value="C:mitochondrion"/>
    <property type="evidence" value="ECO:0007669"/>
    <property type="project" value="TreeGrafter"/>
</dbReference>
<feature type="binding site" evidence="6">
    <location>
        <position position="194"/>
    </location>
    <ligand>
        <name>(S)-malate</name>
        <dbReference type="ChEBI" id="CHEBI:15589"/>
    </ligand>
</feature>
<dbReference type="Gene3D" id="3.40.50.10380">
    <property type="entry name" value="Malic enzyme, N-terminal domain"/>
    <property type="match status" value="1"/>
</dbReference>
<evidence type="ECO:0000313" key="11">
    <source>
        <dbReference type="EMBL" id="CAL4064039.1"/>
    </source>
</evidence>
<sequence>MFALAPRVAFSSGSRVVGSAGPLVVNMSRPLDRIGQRPYHDAGKQDICPNMVRGIDYIRDPRLNKGMSFTLEERQTLGLHGLIPPRFKTQDEQVSLCKTNLDRYQDPLNKYIYLAGLQDRNERLFFRLLSENVEEYMPLVYTPIVGLACQKFGAIFRRPRGLWISIHDKGHVYDVLRNWPETDVRAICVTDGERILGLGDLGAQGMGIPVGKLSLYTALAGIKPQQCLPIVLDVGTNRKELLEDEFYIGCRHERVTGQAYDDFVDEFMQAAVQRYGQNTLIQFEDFGNHNAFRFLDKYRNSYCTFNDDIQGTASVAVAGLLAALKITKNKLSDNKILFQGAGEANLGIANLCVMAMVEEGISEEEARSKIYMVDSRGLIVKDRPKGGVTGHKVAFAKDHAPIDALGDVVKEIKPTAIIGAAAISGVFTEELVKDMASYNERPIIFALSNPTSKAECTAEQAYTWTEGRCIFASGSPFDPVTINGKTFYPGQGNNAYIFPGVALGIICSGIHHVTDKMFLESSRALAAMVTDGDLEEGRLYPPLQKIQECSTKIATYICETAYTQGVASTYPEPEDKRAFIESQLYDFKYDNDSALPTTWSWPDLKTFNPKL</sequence>
<dbReference type="EMBL" id="CAXKWB010001336">
    <property type="protein sequence ID" value="CAL4064039.1"/>
    <property type="molecule type" value="Genomic_DNA"/>
</dbReference>
<evidence type="ECO:0000256" key="7">
    <source>
        <dbReference type="PIRSR" id="PIRSR000106-3"/>
    </source>
</evidence>
<evidence type="ECO:0000259" key="10">
    <source>
        <dbReference type="SMART" id="SM01274"/>
    </source>
</evidence>
<name>A0AAV2PUI7_MEGNR</name>
<feature type="binding site" evidence="7">
    <location>
        <position position="285"/>
    </location>
    <ligand>
        <name>a divalent metal cation</name>
        <dbReference type="ChEBI" id="CHEBI:60240"/>
    </ligand>
</feature>
<dbReference type="GO" id="GO:0004473">
    <property type="term" value="F:malate dehydrogenase (decarboxylating) (NADP+) activity"/>
    <property type="evidence" value="ECO:0007669"/>
    <property type="project" value="TreeGrafter"/>
</dbReference>
<comment type="cofactor">
    <cofactor evidence="1">
        <name>Mn(2+)</name>
        <dbReference type="ChEBI" id="CHEBI:29035"/>
    </cofactor>
</comment>
<reference evidence="11 12" key="1">
    <citation type="submission" date="2024-05" db="EMBL/GenBank/DDBJ databases">
        <authorList>
            <person name="Wallberg A."/>
        </authorList>
    </citation>
    <scope>NUCLEOTIDE SEQUENCE [LARGE SCALE GENOMIC DNA]</scope>
</reference>
<dbReference type="InterPro" id="IPR012302">
    <property type="entry name" value="Malic_NAD-bd"/>
</dbReference>
<feature type="binding site" evidence="7">
    <location>
        <position position="284"/>
    </location>
    <ligand>
        <name>a divalent metal cation</name>
        <dbReference type="ChEBI" id="CHEBI:60240"/>
    </ligand>
</feature>
<dbReference type="FunFam" id="3.40.50.720:FF:000060">
    <property type="entry name" value="Malic enzyme"/>
    <property type="match status" value="1"/>
</dbReference>
<dbReference type="SMART" id="SM01274">
    <property type="entry name" value="malic"/>
    <property type="match status" value="1"/>
</dbReference>
<feature type="active site" description="Proton acceptor" evidence="5">
    <location>
        <position position="212"/>
    </location>
</feature>
<gene>
    <name evidence="11" type="ORF">MNOR_LOCUS3791</name>
</gene>
<proteinExistence type="inferred from homology"/>
<dbReference type="PROSITE" id="PS00331">
    <property type="entry name" value="MALIC_ENZYMES"/>
    <property type="match status" value="1"/>
</dbReference>
<dbReference type="GO" id="GO:0046872">
    <property type="term" value="F:metal ion binding"/>
    <property type="evidence" value="ECO:0007669"/>
    <property type="project" value="UniProtKB-KW"/>
</dbReference>
<feature type="active site" description="Proton donor" evidence="5">
    <location>
        <position position="141"/>
    </location>
</feature>
<dbReference type="PIRSF" id="PIRSF000106">
    <property type="entry name" value="ME"/>
    <property type="match status" value="1"/>
</dbReference>
<evidence type="ECO:0000256" key="6">
    <source>
        <dbReference type="PIRSR" id="PIRSR000106-2"/>
    </source>
</evidence>
<dbReference type="AlphaFoldDB" id="A0AAV2PUI7"/>
<feature type="binding site" evidence="7">
    <location>
        <position position="308"/>
    </location>
    <ligand>
        <name>a divalent metal cation</name>
        <dbReference type="ChEBI" id="CHEBI:60240"/>
    </ligand>
</feature>
<dbReference type="CDD" id="cd05312">
    <property type="entry name" value="NAD_bind_1_malic_enz"/>
    <property type="match status" value="1"/>
</dbReference>
<evidence type="ECO:0000256" key="3">
    <source>
        <dbReference type="ARBA" id="ARBA00022723"/>
    </source>
</evidence>
<evidence type="ECO:0000256" key="8">
    <source>
        <dbReference type="RuleBase" id="RU003426"/>
    </source>
</evidence>
<evidence type="ECO:0000256" key="2">
    <source>
        <dbReference type="ARBA" id="ARBA00008785"/>
    </source>
</evidence>
<dbReference type="NCBIfam" id="NF010052">
    <property type="entry name" value="PRK13529.1"/>
    <property type="match status" value="1"/>
</dbReference>
<comment type="similarity">
    <text evidence="2 8">Belongs to the malic enzymes family.</text>
</comment>
<evidence type="ECO:0000259" key="9">
    <source>
        <dbReference type="SMART" id="SM00919"/>
    </source>
</evidence>
<dbReference type="InterPro" id="IPR001891">
    <property type="entry name" value="Malic_OxRdtase"/>
</dbReference>